<dbReference type="Pfam" id="PF13234">
    <property type="entry name" value="MTR4_beta-barrel"/>
    <property type="match status" value="1"/>
</dbReference>
<dbReference type="InterPro" id="IPR025696">
    <property type="entry name" value="Beta-barrel_MTR4"/>
</dbReference>
<dbReference type="InterPro" id="IPR050699">
    <property type="entry name" value="RNA-DNA_Helicase"/>
</dbReference>
<dbReference type="GO" id="GO:0005634">
    <property type="term" value="C:nucleus"/>
    <property type="evidence" value="ECO:0007669"/>
    <property type="project" value="UniProtKB-SubCell"/>
</dbReference>
<reference evidence="11" key="1">
    <citation type="journal article" date="2013" name="Genetics">
        <title>The draft genome and transcriptome of Panagrellus redivivus are shaped by the harsh demands of a free-living lifestyle.</title>
        <authorList>
            <person name="Srinivasan J."/>
            <person name="Dillman A.R."/>
            <person name="Macchietto M.G."/>
            <person name="Heikkinen L."/>
            <person name="Lakso M."/>
            <person name="Fracchia K.M."/>
            <person name="Antoshechkin I."/>
            <person name="Mortazavi A."/>
            <person name="Wong G."/>
            <person name="Sternberg P.W."/>
        </authorList>
    </citation>
    <scope>NUCLEOTIDE SEQUENCE [LARGE SCALE GENOMIC DNA]</scope>
    <source>
        <strain evidence="11">MT8872</strain>
    </source>
</reference>
<dbReference type="Pfam" id="PF21408">
    <property type="entry name" value="MTR4-like_stalk"/>
    <property type="match status" value="1"/>
</dbReference>
<keyword evidence="6" id="KW-0539">Nucleus</keyword>
<evidence type="ECO:0000256" key="8">
    <source>
        <dbReference type="SAM" id="MobiDB-lite"/>
    </source>
</evidence>
<evidence type="ECO:0000313" key="11">
    <source>
        <dbReference type="Proteomes" id="UP000492821"/>
    </source>
</evidence>
<dbReference type="FunFam" id="3.40.50.300:FF:000141">
    <property type="entry name" value="ATP-dependent RNA helicase DOB1"/>
    <property type="match status" value="1"/>
</dbReference>
<dbReference type="InterPro" id="IPR016438">
    <property type="entry name" value="SKI2-like"/>
</dbReference>
<dbReference type="PANTHER" id="PTHR12131">
    <property type="entry name" value="ATP-DEPENDENT RNA AND DNA HELICASE"/>
    <property type="match status" value="1"/>
</dbReference>
<dbReference type="SUPFAM" id="SSF52540">
    <property type="entry name" value="P-loop containing nucleoside triphosphate hydrolases"/>
    <property type="match status" value="1"/>
</dbReference>
<dbReference type="Pfam" id="PF00270">
    <property type="entry name" value="DEAD"/>
    <property type="match status" value="1"/>
</dbReference>
<dbReference type="Pfam" id="PF08148">
    <property type="entry name" value="DSHCT"/>
    <property type="match status" value="1"/>
</dbReference>
<keyword evidence="4" id="KW-0347">Helicase</keyword>
<dbReference type="SMART" id="SM01142">
    <property type="entry name" value="DSHCT"/>
    <property type="match status" value="1"/>
</dbReference>
<keyword evidence="5" id="KW-0067">ATP-binding</keyword>
<dbReference type="Gene3D" id="2.40.30.300">
    <property type="match status" value="1"/>
</dbReference>
<dbReference type="InterPro" id="IPR012961">
    <property type="entry name" value="Ski2/MTR4_C"/>
</dbReference>
<evidence type="ECO:0000259" key="10">
    <source>
        <dbReference type="PROSITE" id="PS51194"/>
    </source>
</evidence>
<evidence type="ECO:0000256" key="2">
    <source>
        <dbReference type="ARBA" id="ARBA00022741"/>
    </source>
</evidence>
<keyword evidence="7" id="KW-0175">Coiled coil</keyword>
<dbReference type="PROSITE" id="PS51192">
    <property type="entry name" value="HELICASE_ATP_BIND_1"/>
    <property type="match status" value="1"/>
</dbReference>
<feature type="region of interest" description="Disordered" evidence="8">
    <location>
        <begin position="325"/>
        <end position="345"/>
    </location>
</feature>
<evidence type="ECO:0000256" key="3">
    <source>
        <dbReference type="ARBA" id="ARBA00022801"/>
    </source>
</evidence>
<evidence type="ECO:0000256" key="4">
    <source>
        <dbReference type="ARBA" id="ARBA00022806"/>
    </source>
</evidence>
<dbReference type="Pfam" id="PF00271">
    <property type="entry name" value="Helicase_C"/>
    <property type="match status" value="1"/>
</dbReference>
<dbReference type="Gene3D" id="3.40.50.300">
    <property type="entry name" value="P-loop containing nucleotide triphosphate hydrolases"/>
    <property type="match status" value="2"/>
</dbReference>
<keyword evidence="2" id="KW-0547">Nucleotide-binding</keyword>
<dbReference type="PANTHER" id="PTHR12131:SF7">
    <property type="entry name" value="EXOSOME RNA HELICASE MTR4"/>
    <property type="match status" value="1"/>
</dbReference>
<feature type="region of interest" description="Disordered" evidence="8">
    <location>
        <begin position="1"/>
        <end position="23"/>
    </location>
</feature>
<dbReference type="InterPro" id="IPR011545">
    <property type="entry name" value="DEAD/DEAH_box_helicase_dom"/>
</dbReference>
<dbReference type="InterPro" id="IPR014001">
    <property type="entry name" value="Helicase_ATP-bd"/>
</dbReference>
<dbReference type="CDD" id="cd18795">
    <property type="entry name" value="SF2_C_Ski2"/>
    <property type="match status" value="1"/>
</dbReference>
<evidence type="ECO:0000256" key="5">
    <source>
        <dbReference type="ARBA" id="ARBA00022840"/>
    </source>
</evidence>
<dbReference type="FunFam" id="3.40.50.300:FF:000083">
    <property type="entry name" value="ATP-dependent RNA helicase DOB1"/>
    <property type="match status" value="1"/>
</dbReference>
<feature type="coiled-coil region" evidence="7">
    <location>
        <begin position="802"/>
        <end position="829"/>
    </location>
</feature>
<dbReference type="GO" id="GO:0000460">
    <property type="term" value="P:maturation of 5.8S rRNA"/>
    <property type="evidence" value="ECO:0007669"/>
    <property type="project" value="TreeGrafter"/>
</dbReference>
<dbReference type="PIRSF" id="PIRSF005198">
    <property type="entry name" value="Antiviral_helicase_SKI2"/>
    <property type="match status" value="1"/>
</dbReference>
<evidence type="ECO:0000256" key="1">
    <source>
        <dbReference type="ARBA" id="ARBA00004123"/>
    </source>
</evidence>
<evidence type="ECO:0000256" key="6">
    <source>
        <dbReference type="ARBA" id="ARBA00023242"/>
    </source>
</evidence>
<dbReference type="Proteomes" id="UP000492821">
    <property type="component" value="Unassembled WGS sequence"/>
</dbReference>
<evidence type="ECO:0000256" key="7">
    <source>
        <dbReference type="SAM" id="Coils"/>
    </source>
</evidence>
<dbReference type="PROSITE" id="PS51194">
    <property type="entry name" value="HELICASE_CTER"/>
    <property type="match status" value="1"/>
</dbReference>
<dbReference type="CDD" id="cd18024">
    <property type="entry name" value="DEXHc_Mtr4-like"/>
    <property type="match status" value="1"/>
</dbReference>
<dbReference type="Gene3D" id="1.10.3380.30">
    <property type="match status" value="1"/>
</dbReference>
<feature type="domain" description="Helicase ATP-binding" evidence="9">
    <location>
        <begin position="124"/>
        <end position="280"/>
    </location>
</feature>
<keyword evidence="11" id="KW-1185">Reference proteome</keyword>
<organism evidence="11 12">
    <name type="scientific">Panagrellus redivivus</name>
    <name type="common">Microworm</name>
    <dbReference type="NCBI Taxonomy" id="6233"/>
    <lineage>
        <taxon>Eukaryota</taxon>
        <taxon>Metazoa</taxon>
        <taxon>Ecdysozoa</taxon>
        <taxon>Nematoda</taxon>
        <taxon>Chromadorea</taxon>
        <taxon>Rhabditida</taxon>
        <taxon>Tylenchina</taxon>
        <taxon>Panagrolaimomorpha</taxon>
        <taxon>Panagrolaimoidea</taxon>
        <taxon>Panagrolaimidae</taxon>
        <taxon>Panagrellus</taxon>
    </lineage>
</organism>
<reference evidence="12" key="2">
    <citation type="submission" date="2020-10" db="UniProtKB">
        <authorList>
            <consortium name="WormBaseParasite"/>
        </authorList>
    </citation>
    <scope>IDENTIFICATION</scope>
</reference>
<feature type="compositionally biased region" description="Acidic residues" evidence="8">
    <location>
        <begin position="14"/>
        <end position="23"/>
    </location>
</feature>
<dbReference type="GO" id="GO:0003723">
    <property type="term" value="F:RNA binding"/>
    <property type="evidence" value="ECO:0007669"/>
    <property type="project" value="InterPro"/>
</dbReference>
<feature type="domain" description="Helicase C-terminal" evidence="10">
    <location>
        <begin position="351"/>
        <end position="556"/>
    </location>
</feature>
<dbReference type="GO" id="GO:0003724">
    <property type="term" value="F:RNA helicase activity"/>
    <property type="evidence" value="ECO:0007669"/>
    <property type="project" value="InterPro"/>
</dbReference>
<accession>A0A7E4VDN8</accession>
<dbReference type="GO" id="GO:0016787">
    <property type="term" value="F:hydrolase activity"/>
    <property type="evidence" value="ECO:0007669"/>
    <property type="project" value="UniProtKB-KW"/>
</dbReference>
<dbReference type="InterPro" id="IPR001650">
    <property type="entry name" value="Helicase_C-like"/>
</dbReference>
<dbReference type="GO" id="GO:0005524">
    <property type="term" value="F:ATP binding"/>
    <property type="evidence" value="ECO:0007669"/>
    <property type="project" value="UniProtKB-KW"/>
</dbReference>
<dbReference type="SMART" id="SM00487">
    <property type="entry name" value="DEXDc"/>
    <property type="match status" value="1"/>
</dbReference>
<evidence type="ECO:0000259" key="9">
    <source>
        <dbReference type="PROSITE" id="PS51192"/>
    </source>
</evidence>
<dbReference type="GO" id="GO:0006401">
    <property type="term" value="P:RNA catabolic process"/>
    <property type="evidence" value="ECO:0007669"/>
    <property type="project" value="InterPro"/>
</dbReference>
<keyword evidence="3" id="KW-0378">Hydrolase</keyword>
<sequence length="969" mass="109583">MSDNTENVPAAEAEAQDVEMDSDDDADNLLNQIVSGEVSTTLKRAYQGNEGDAAAKVPKMVDDPLYEKFESLQANFYSKRIDVLENCIHEVVCPTGIEVELKERQTEPAKTYPFQLDVFQKKAITCIDNNQSVLVSAHTSAGKTVVALYAIALALRDKQRVIYTSPIKALSNQKYRELQAEFHDVGLMTGDVTINPEASCIVMTTEILRSMLYRGSSMMHEIGWVIFDEIHYMRDKERGVVWEETIIMLADSVHYVFLSATIPNALQFASWVCSLHHQPCHVVYTDYRPTPLQHFIYPVGSTGLFEVVGTDGRFRAEKFNEAMRNLSSGDSTDAGGRQASGRRRDPAMDNNVLKMISTIKERDMLPCIVFSFSRKECEGYASTLKDINFTANDADRKCIDIVFQNAINCLSEEDRQLPQVHSVLPFLRRGIGVHHSGLLPILKEVIEILFGEGLIKVLFATETFAMGLNMPARTVLFTSVRKFDGKNHRWLSSGEYIQMSGRAGRRGKDDRGVVILMVDQAISSDIAKNLIKGAADPLNSQFRLTYNMILNLMRVEGVEPDFILKKSFYHFQNQMTLPDMYKQIRAKKEEIAAFVVPREAELFGVHELEKQLHKKEKAVRDVIMKPGNCIRFMSLGRVIRVKWNDLDFGWGVVVSVENKPNPDPTESDPLYFVNTILKLDVVSVREGPAVIERLRPAADGVAWCAEIVPVNLASIATIARAKLKLTDRLNSQEARKTVIHSVEEVQRRVGLERLDPIGSMKITDPHFAQDLKLLTDYQDRYAKLEIRNDPKFEEYYKEYEKKVDLYGELNALQQEFKRAQSESLLAELEGRKRVLRRLEYCTEGDIITRKGLVACEISAADELLLTEMIFSDVFRDLDAPTSAALLSCFICQEKGDTPKLAAALSTCLNTMQTFAKRIAQATKDARLEIDDQEYVDSFRPLMMDIVHNWVSGESFKTICESTEVFEGMF</sequence>
<proteinExistence type="predicted"/>
<dbReference type="SMART" id="SM00490">
    <property type="entry name" value="HELICc"/>
    <property type="match status" value="1"/>
</dbReference>
<evidence type="ECO:0000313" key="12">
    <source>
        <dbReference type="WBParaSite" id="Pan_g19607.t1"/>
    </source>
</evidence>
<name>A0A7E4VDN8_PANRE</name>
<dbReference type="InterPro" id="IPR027417">
    <property type="entry name" value="P-loop_NTPase"/>
</dbReference>
<dbReference type="AlphaFoldDB" id="A0A7E4VDN8"/>
<comment type="subcellular location">
    <subcellularLocation>
        <location evidence="1">Nucleus</location>
    </subcellularLocation>
</comment>
<dbReference type="InterPro" id="IPR048392">
    <property type="entry name" value="MTR4-like_stalk"/>
</dbReference>
<protein>
    <submittedName>
        <fullName evidence="12">Superkiller viralicidic activity 2-like 2</fullName>
    </submittedName>
</protein>
<dbReference type="WBParaSite" id="Pan_g19607.t1">
    <property type="protein sequence ID" value="Pan_g19607.t1"/>
    <property type="gene ID" value="Pan_g19607"/>
</dbReference>